<dbReference type="PANTHER" id="PTHR43689">
    <property type="entry name" value="HYDROLASE"/>
    <property type="match status" value="1"/>
</dbReference>
<dbReference type="PRINTS" id="PR00111">
    <property type="entry name" value="ABHYDROLASE"/>
</dbReference>
<dbReference type="EC" id="3.-.-.-" evidence="2"/>
<name>A0A0M7BDE9_9RHOB</name>
<gene>
    <name evidence="2" type="ORF">JSE7799_02100</name>
</gene>
<dbReference type="InterPro" id="IPR000073">
    <property type="entry name" value="AB_hydrolase_1"/>
</dbReference>
<dbReference type="InterPro" id="IPR029058">
    <property type="entry name" value="AB_hydrolase_fold"/>
</dbReference>
<protein>
    <submittedName>
        <fullName evidence="2">Putative hydrolase</fullName>
        <ecNumber evidence="2">3.-.-.-</ecNumber>
    </submittedName>
</protein>
<dbReference type="GO" id="GO:0016787">
    <property type="term" value="F:hydrolase activity"/>
    <property type="evidence" value="ECO:0007669"/>
    <property type="project" value="UniProtKB-KW"/>
</dbReference>
<proteinExistence type="predicted"/>
<organism evidence="2 3">
    <name type="scientific">Jannaschia seosinensis</name>
    <dbReference type="NCBI Taxonomy" id="313367"/>
    <lineage>
        <taxon>Bacteria</taxon>
        <taxon>Pseudomonadati</taxon>
        <taxon>Pseudomonadota</taxon>
        <taxon>Alphaproteobacteria</taxon>
        <taxon>Rhodobacterales</taxon>
        <taxon>Roseobacteraceae</taxon>
        <taxon>Jannaschia</taxon>
    </lineage>
</organism>
<dbReference type="Pfam" id="PF12697">
    <property type="entry name" value="Abhydrolase_6"/>
    <property type="match status" value="1"/>
</dbReference>
<accession>A0A0M7BDE9</accession>
<reference evidence="2 3" key="1">
    <citation type="submission" date="2015-09" db="EMBL/GenBank/DDBJ databases">
        <authorList>
            <person name="Jackson K.R."/>
            <person name="Lunt B.L."/>
            <person name="Fisher J.N.B."/>
            <person name="Gardner A.V."/>
            <person name="Bailey M.E."/>
            <person name="Deus L.M."/>
            <person name="Earl A.S."/>
            <person name="Gibby P.D."/>
            <person name="Hartmann K.A."/>
            <person name="Liu J.E."/>
            <person name="Manci A.M."/>
            <person name="Nielsen D.A."/>
            <person name="Solomon M.B."/>
            <person name="Breakwell D.P."/>
            <person name="Burnett S.H."/>
            <person name="Grose J.H."/>
        </authorList>
    </citation>
    <scope>NUCLEOTIDE SEQUENCE [LARGE SCALE GENOMIC DNA]</scope>
    <source>
        <strain evidence="2 3">CECT 7799</strain>
    </source>
</reference>
<sequence length="319" mass="33871">MGAAGALGSYGMIRRRAAAREAAFEAAFPPQGRMIGVPFAGRTVPVHAVIRGTGPDLILLHGASGNSREFTFDLIPRLEHRYRCIAFDRPGLGYTGRTDPAHDAAFGSSAETPAEQAALLAAAYARVAEDGPPLVLGHSFGGTVALAWALDHPVRALTLLAPPAMRWPGGLGPVYALTASALGGALVVPALTATVSERRLREITRRIFAPDPVPEGYFEHVGGQLTLRRCTLRANARQVSGLKPHVIAMEARYSRLRLPIEWLHGDADTIVPAQPHAHPFRRLVPATNLTILEGVGHMPHHVDPDAVVAAIDRAAAASS</sequence>
<evidence type="ECO:0000313" key="2">
    <source>
        <dbReference type="EMBL" id="CUH39375.1"/>
    </source>
</evidence>
<feature type="domain" description="AB hydrolase-1" evidence="1">
    <location>
        <begin position="57"/>
        <end position="310"/>
    </location>
</feature>
<dbReference type="PANTHER" id="PTHR43689:SF8">
    <property type="entry name" value="ALPHA_BETA-HYDROLASES SUPERFAMILY PROTEIN"/>
    <property type="match status" value="1"/>
</dbReference>
<keyword evidence="2" id="KW-0378">Hydrolase</keyword>
<dbReference type="STRING" id="313367.JSE7799_02100"/>
<dbReference type="SUPFAM" id="SSF53474">
    <property type="entry name" value="alpha/beta-Hydrolases"/>
    <property type="match status" value="1"/>
</dbReference>
<keyword evidence="3" id="KW-1185">Reference proteome</keyword>
<dbReference type="Gene3D" id="3.40.50.1820">
    <property type="entry name" value="alpha/beta hydrolase"/>
    <property type="match status" value="1"/>
</dbReference>
<dbReference type="AlphaFoldDB" id="A0A0M7BDE9"/>
<dbReference type="Proteomes" id="UP000049455">
    <property type="component" value="Unassembled WGS sequence"/>
</dbReference>
<evidence type="ECO:0000313" key="3">
    <source>
        <dbReference type="Proteomes" id="UP000049455"/>
    </source>
</evidence>
<evidence type="ECO:0000259" key="1">
    <source>
        <dbReference type="Pfam" id="PF12697"/>
    </source>
</evidence>
<dbReference type="EMBL" id="CYPR01000140">
    <property type="protein sequence ID" value="CUH39375.1"/>
    <property type="molecule type" value="Genomic_DNA"/>
</dbReference>